<keyword evidence="7 9" id="KW-1133">Transmembrane helix</keyword>
<dbReference type="Pfam" id="PF25994">
    <property type="entry name" value="HH_AprE"/>
    <property type="match status" value="1"/>
</dbReference>
<keyword evidence="6 9" id="KW-0812">Transmembrane</keyword>
<feature type="domain" description="AprE-like long alpha-helical hairpin" evidence="10">
    <location>
        <begin position="106"/>
        <end position="293"/>
    </location>
</feature>
<dbReference type="RefSeq" id="WP_378220185.1">
    <property type="nucleotide sequence ID" value="NZ_JBHRTK010000010.1"/>
</dbReference>
<protein>
    <recommendedName>
        <fullName evidence="9">Membrane fusion protein (MFP) family protein</fullName>
    </recommendedName>
</protein>
<sequence length="449" mass="48843">MNQSAVAPYEGRVGLAGHQVELPSDSARGAILAGWIVLIVFFVVCGGWAILAPLNGAVVGEAIVKVEGNRKSVQHLDGGVVKELRVRDGDRVKEGDVLIVLDDTQSRAEFDILSQQYAMLRAIEARLGAELSNSDSVAFPAELADSAEPYAKAAIEAQRHEFESRREALLGEEQILTYRVSQLREQIAGNQAQEKAYMEQLASVSGEKESLSDLVKNGLVTKPRILQLDRTMSGLQGQIAASQASTAAALQSMGEYSQQIAQVRKMRTADITKELSETQSRLLDVLPRLHNAKVTLARSEIRSPYAGEVVGLGVFSVGAVIGRGEKILDVVPDQTALVVEARVRVEDISDLQPGMAAEVHFTSYKQRTTPSIHGTVAHISADRLTEERTGQSYYVVSVDVDQDDLKANPEIKLYPGMPARITVTTHARSALDYLVGPLVQSFDQAFREK</sequence>
<comment type="caution">
    <text evidence="12">The sequence shown here is derived from an EMBL/GenBank/DDBJ whole genome shotgun (WGS) entry which is preliminary data.</text>
</comment>
<keyword evidence="3 9" id="KW-0813">Transport</keyword>
<dbReference type="Proteomes" id="UP001595583">
    <property type="component" value="Unassembled WGS sequence"/>
</dbReference>
<keyword evidence="4 9" id="KW-1003">Cell membrane</keyword>
<keyword evidence="13" id="KW-1185">Reference proteome</keyword>
<evidence type="ECO:0000256" key="6">
    <source>
        <dbReference type="ARBA" id="ARBA00022692"/>
    </source>
</evidence>
<comment type="similarity">
    <text evidence="2 9">Belongs to the membrane fusion protein (MFP) (TC 8.A.1) family.</text>
</comment>
<evidence type="ECO:0000256" key="4">
    <source>
        <dbReference type="ARBA" id="ARBA00022475"/>
    </source>
</evidence>
<reference evidence="13" key="1">
    <citation type="journal article" date="2019" name="Int. J. Syst. Evol. Microbiol.">
        <title>The Global Catalogue of Microorganisms (GCM) 10K type strain sequencing project: providing services to taxonomists for standard genome sequencing and annotation.</title>
        <authorList>
            <consortium name="The Broad Institute Genomics Platform"/>
            <consortium name="The Broad Institute Genome Sequencing Center for Infectious Disease"/>
            <person name="Wu L."/>
            <person name="Ma J."/>
        </authorList>
    </citation>
    <scope>NUCLEOTIDE SEQUENCE [LARGE SCALE GENOMIC DNA]</scope>
    <source>
        <strain evidence="13">KCTC 52165</strain>
    </source>
</reference>
<dbReference type="NCBIfam" id="TIGR01843">
    <property type="entry name" value="type_I_hlyD"/>
    <property type="match status" value="1"/>
</dbReference>
<evidence type="ECO:0000256" key="2">
    <source>
        <dbReference type="ARBA" id="ARBA00009477"/>
    </source>
</evidence>
<proteinExistence type="inferred from homology"/>
<organism evidence="12 13">
    <name type="scientific">Aquamicrobium soli</name>
    <dbReference type="NCBI Taxonomy" id="1811518"/>
    <lineage>
        <taxon>Bacteria</taxon>
        <taxon>Pseudomonadati</taxon>
        <taxon>Pseudomonadota</taxon>
        <taxon>Alphaproteobacteria</taxon>
        <taxon>Hyphomicrobiales</taxon>
        <taxon>Phyllobacteriaceae</taxon>
        <taxon>Aquamicrobium</taxon>
    </lineage>
</organism>
<gene>
    <name evidence="12" type="ORF">ACFOHJ_09160</name>
</gene>
<name>A0ABV7K8H0_9HYPH</name>
<evidence type="ECO:0000256" key="3">
    <source>
        <dbReference type="ARBA" id="ARBA00022448"/>
    </source>
</evidence>
<comment type="subcellular location">
    <subcellularLocation>
        <location evidence="1 9">Cell inner membrane</location>
        <topology evidence="1 9">Single-pass membrane protein</topology>
    </subcellularLocation>
</comment>
<keyword evidence="5 9" id="KW-0997">Cell inner membrane</keyword>
<dbReference type="InterPro" id="IPR058982">
    <property type="entry name" value="Beta-barrel_AprE"/>
</dbReference>
<dbReference type="PANTHER" id="PTHR30386:SF17">
    <property type="entry name" value="ALKALINE PROTEASE SECRETION PROTEIN APRE"/>
    <property type="match status" value="1"/>
</dbReference>
<dbReference type="InterPro" id="IPR058781">
    <property type="entry name" value="HH_AprE-like"/>
</dbReference>
<dbReference type="EMBL" id="JBHRTK010000010">
    <property type="protein sequence ID" value="MFC3206375.1"/>
    <property type="molecule type" value="Genomic_DNA"/>
</dbReference>
<dbReference type="Gene3D" id="2.40.30.170">
    <property type="match status" value="1"/>
</dbReference>
<evidence type="ECO:0000313" key="12">
    <source>
        <dbReference type="EMBL" id="MFC3206375.1"/>
    </source>
</evidence>
<evidence type="ECO:0000256" key="5">
    <source>
        <dbReference type="ARBA" id="ARBA00022519"/>
    </source>
</evidence>
<dbReference type="InterPro" id="IPR010129">
    <property type="entry name" value="T1SS_HlyD"/>
</dbReference>
<evidence type="ECO:0000256" key="7">
    <source>
        <dbReference type="ARBA" id="ARBA00022989"/>
    </source>
</evidence>
<keyword evidence="8 9" id="KW-0472">Membrane</keyword>
<evidence type="ECO:0000259" key="10">
    <source>
        <dbReference type="Pfam" id="PF25994"/>
    </source>
</evidence>
<dbReference type="Gene3D" id="2.40.50.100">
    <property type="match status" value="1"/>
</dbReference>
<dbReference type="InterPro" id="IPR050739">
    <property type="entry name" value="MFP"/>
</dbReference>
<feature type="transmembrane region" description="Helical" evidence="9">
    <location>
        <begin position="30"/>
        <end position="51"/>
    </location>
</feature>
<feature type="domain" description="AprE-like beta-barrel" evidence="11">
    <location>
        <begin position="337"/>
        <end position="425"/>
    </location>
</feature>
<evidence type="ECO:0000256" key="1">
    <source>
        <dbReference type="ARBA" id="ARBA00004377"/>
    </source>
</evidence>
<dbReference type="PRINTS" id="PR01490">
    <property type="entry name" value="RTXTOXIND"/>
</dbReference>
<dbReference type="Pfam" id="PF26002">
    <property type="entry name" value="Beta-barrel_AprE"/>
    <property type="match status" value="1"/>
</dbReference>
<evidence type="ECO:0000256" key="8">
    <source>
        <dbReference type="ARBA" id="ARBA00023136"/>
    </source>
</evidence>
<dbReference type="PANTHER" id="PTHR30386">
    <property type="entry name" value="MEMBRANE FUSION SUBUNIT OF EMRAB-TOLC MULTIDRUG EFFLUX PUMP"/>
    <property type="match status" value="1"/>
</dbReference>
<evidence type="ECO:0000259" key="11">
    <source>
        <dbReference type="Pfam" id="PF26002"/>
    </source>
</evidence>
<evidence type="ECO:0000313" key="13">
    <source>
        <dbReference type="Proteomes" id="UP001595583"/>
    </source>
</evidence>
<accession>A0ABV7K8H0</accession>
<evidence type="ECO:0000256" key="9">
    <source>
        <dbReference type="RuleBase" id="RU365093"/>
    </source>
</evidence>